<evidence type="ECO:0000259" key="2">
    <source>
        <dbReference type="Pfam" id="PF13556"/>
    </source>
</evidence>
<dbReference type="Proteomes" id="UP000183810">
    <property type="component" value="Chromosome"/>
</dbReference>
<evidence type="ECO:0008006" key="7">
    <source>
        <dbReference type="Google" id="ProtNLM"/>
    </source>
</evidence>
<dbReference type="Pfam" id="PF17853">
    <property type="entry name" value="GGDEF_2"/>
    <property type="match status" value="1"/>
</dbReference>
<evidence type="ECO:0000256" key="1">
    <source>
        <dbReference type="ARBA" id="ARBA00006754"/>
    </source>
</evidence>
<dbReference type="KEGG" id="nsl:BOX37_26755"/>
<comment type="similarity">
    <text evidence="1">Belongs to the CdaR family.</text>
</comment>
<dbReference type="Pfam" id="PF13556">
    <property type="entry name" value="HTH_30"/>
    <property type="match status" value="1"/>
</dbReference>
<dbReference type="EMBL" id="CP018082">
    <property type="protein sequence ID" value="APE36937.1"/>
    <property type="molecule type" value="Genomic_DNA"/>
</dbReference>
<dbReference type="Pfam" id="PF14361">
    <property type="entry name" value="RsbRD_N"/>
    <property type="match status" value="1"/>
</dbReference>
<feature type="domain" description="RsbT co-antagonist protein RsbRD N-terminal" evidence="3">
    <location>
        <begin position="26"/>
        <end position="166"/>
    </location>
</feature>
<dbReference type="PANTHER" id="PTHR33744">
    <property type="entry name" value="CARBOHYDRATE DIACID REGULATOR"/>
    <property type="match status" value="1"/>
</dbReference>
<feature type="domain" description="CdaR GGDEF-like" evidence="4">
    <location>
        <begin position="189"/>
        <end position="296"/>
    </location>
</feature>
<keyword evidence="6" id="KW-1185">Reference proteome</keyword>
<evidence type="ECO:0000259" key="3">
    <source>
        <dbReference type="Pfam" id="PF14361"/>
    </source>
</evidence>
<proteinExistence type="inferred from homology"/>
<dbReference type="PANTHER" id="PTHR33744:SF1">
    <property type="entry name" value="DNA-BINDING TRANSCRIPTIONAL ACTIVATOR ADER"/>
    <property type="match status" value="1"/>
</dbReference>
<name>A0A1J0VY56_9NOCA</name>
<reference evidence="5" key="1">
    <citation type="submission" date="2016-11" db="EMBL/GenBank/DDBJ databases">
        <authorList>
            <person name="Jaros S."/>
            <person name="Januszkiewicz K."/>
            <person name="Wedrychowicz H."/>
        </authorList>
    </citation>
    <scope>NUCLEOTIDE SEQUENCE [LARGE SCALE GENOMIC DNA]</scope>
    <source>
        <strain evidence="5">Y48</strain>
    </source>
</reference>
<dbReference type="InterPro" id="IPR042070">
    <property type="entry name" value="PucR_C-HTH_sf"/>
</dbReference>
<evidence type="ECO:0000313" key="6">
    <source>
        <dbReference type="Proteomes" id="UP000183810"/>
    </source>
</evidence>
<dbReference type="AlphaFoldDB" id="A0A1J0VY56"/>
<dbReference type="InterPro" id="IPR025736">
    <property type="entry name" value="PucR_C-HTH_dom"/>
</dbReference>
<evidence type="ECO:0000313" key="5">
    <source>
        <dbReference type="EMBL" id="APE36937.1"/>
    </source>
</evidence>
<sequence length="425" mass="47371">MSEPTPAEVAALIEEIGTGLRARESEVIKEMTYRILHENDFTRADPRMEKMRIAAIHSNVVTMIEILANNIPLENMQPPMAAVESARRAAQREIPSNLLVRSYHMGQNSIMRTLHEEVERRDLPVDLGLAVVKQLNDRIYAYADWITSFVFETYEAERVRWINARGSVNSSTVQALLSAATPAPAAFEEATGYRLDRTHLAVVLWYTGGDESTVLSMLGSAARVLARDLQTDGPPLVTAVDRRTAWAWLPFGDHQPVAKVPESWVGEGIPAGVRLAAGLPLRGLAGFRRSHQQAESTYLVATLPDTPYSRRTMGFGDPGVAIVSLLTHNLDATREWVREVLGELAYDAEQTAPLRDTLRTYYSTGESHVHTAQQMILHRNTVKYRITRALELIRDGGTPHSKLDIAVALEVCRLLGRKVLRAPRR</sequence>
<feature type="domain" description="PucR C-terminal helix-turn-helix" evidence="2">
    <location>
        <begin position="354"/>
        <end position="410"/>
    </location>
</feature>
<dbReference type="InterPro" id="IPR025751">
    <property type="entry name" value="RsbRD_N_dom"/>
</dbReference>
<gene>
    <name evidence="5" type="ORF">BOX37_26755</name>
</gene>
<protein>
    <recommendedName>
        <fullName evidence="7">PucR family transcriptional regulator</fullName>
    </recommendedName>
</protein>
<accession>A0A1J0VY56</accession>
<evidence type="ECO:0000259" key="4">
    <source>
        <dbReference type="Pfam" id="PF17853"/>
    </source>
</evidence>
<dbReference type="InterPro" id="IPR051448">
    <property type="entry name" value="CdaR-like_regulators"/>
</dbReference>
<dbReference type="InterPro" id="IPR041522">
    <property type="entry name" value="CdaR_GGDEF"/>
</dbReference>
<dbReference type="Gene3D" id="1.10.10.2840">
    <property type="entry name" value="PucR C-terminal helix-turn-helix domain"/>
    <property type="match status" value="1"/>
</dbReference>
<organism evidence="5 6">
    <name type="scientific">Nocardia mangyaensis</name>
    <dbReference type="NCBI Taxonomy" id="2213200"/>
    <lineage>
        <taxon>Bacteria</taxon>
        <taxon>Bacillati</taxon>
        <taxon>Actinomycetota</taxon>
        <taxon>Actinomycetes</taxon>
        <taxon>Mycobacteriales</taxon>
        <taxon>Nocardiaceae</taxon>
        <taxon>Nocardia</taxon>
    </lineage>
</organism>